<evidence type="ECO:0000256" key="1">
    <source>
        <dbReference type="SAM" id="Phobius"/>
    </source>
</evidence>
<proteinExistence type="predicted"/>
<dbReference type="HOGENOM" id="CLU_2862562_0_0_6"/>
<evidence type="ECO:0000313" key="3">
    <source>
        <dbReference type="Proteomes" id="UP000013165"/>
    </source>
</evidence>
<keyword evidence="3" id="KW-1185">Reference proteome</keyword>
<keyword evidence="1" id="KW-1133">Transmembrane helix</keyword>
<keyword evidence="1" id="KW-0472">Membrane</keyword>
<comment type="caution">
    <text evidence="2">The sequence shown here is derived from an EMBL/GenBank/DDBJ whole genome shotgun (WGS) entry which is preliminary data.</text>
</comment>
<dbReference type="STRING" id="626887.J057_01835"/>
<gene>
    <name evidence="2" type="ORF">J057_01835</name>
</gene>
<accession>N6W2Y6</accession>
<evidence type="ECO:0000313" key="2">
    <source>
        <dbReference type="EMBL" id="ENO16905.1"/>
    </source>
</evidence>
<name>N6W2Y6_9GAMM</name>
<protein>
    <submittedName>
        <fullName evidence="2">Uncharacterized protein</fullName>
    </submittedName>
</protein>
<feature type="transmembrane region" description="Helical" evidence="1">
    <location>
        <begin position="36"/>
        <end position="56"/>
    </location>
</feature>
<keyword evidence="1" id="KW-0812">Transmembrane</keyword>
<dbReference type="Proteomes" id="UP000013165">
    <property type="component" value="Unassembled WGS sequence"/>
</dbReference>
<dbReference type="EMBL" id="APLQ01000009">
    <property type="protein sequence ID" value="ENO16905.1"/>
    <property type="molecule type" value="Genomic_DNA"/>
</dbReference>
<organism evidence="2 3">
    <name type="scientific">Marinobacter nanhaiticus D15-8W</name>
    <dbReference type="NCBI Taxonomy" id="626887"/>
    <lineage>
        <taxon>Bacteria</taxon>
        <taxon>Pseudomonadati</taxon>
        <taxon>Pseudomonadota</taxon>
        <taxon>Gammaproteobacteria</taxon>
        <taxon>Pseudomonadales</taxon>
        <taxon>Marinobacteraceae</taxon>
        <taxon>Marinobacter</taxon>
    </lineage>
</organism>
<reference evidence="2 3" key="1">
    <citation type="journal article" date="2013" name="Genome Announc.">
        <title>Genome Sequence of the Polycyclic Aromatic Hydrocarbon-Degrading Bacterium Strain Marinobacter nanhaiticus D15-8WT.</title>
        <authorList>
            <person name="Cui Z."/>
            <person name="Gao W."/>
            <person name="Li Q."/>
            <person name="Xu G."/>
            <person name="Zheng L."/>
        </authorList>
    </citation>
    <scope>NUCLEOTIDE SEQUENCE [LARGE SCALE GENOMIC DNA]</scope>
    <source>
        <strain evidence="2 3">D15-8W</strain>
    </source>
</reference>
<sequence>MRAFLRWTTRLLSVVTASLNLLFISAAMEGHVPASLVSLCLLSGFALSFVATIYSWGVEPNESR</sequence>
<dbReference type="AlphaFoldDB" id="N6W2Y6"/>